<dbReference type="SUPFAM" id="SSF52266">
    <property type="entry name" value="SGNH hydrolase"/>
    <property type="match status" value="1"/>
</dbReference>
<dbReference type="InterPro" id="IPR001087">
    <property type="entry name" value="GDSL"/>
</dbReference>
<dbReference type="OrthoDB" id="1600564at2759"/>
<comment type="similarity">
    <text evidence="1">Belongs to the 'GDSL' lipolytic enzyme family.</text>
</comment>
<protein>
    <submittedName>
        <fullName evidence="3">GDSL esterase/lipase</fullName>
    </submittedName>
</protein>
<dbReference type="PANTHER" id="PTHR45642:SF67">
    <property type="entry name" value="GDSL-LIKE LIPASE_ACYLHYDROLASE FAMILY PROTEIN, EXPRESSED"/>
    <property type="match status" value="1"/>
</dbReference>
<dbReference type="PANTHER" id="PTHR45642">
    <property type="entry name" value="GDSL ESTERASE/LIPASE EXL3"/>
    <property type="match status" value="1"/>
</dbReference>
<organism evidence="3 4">
    <name type="scientific">Morus notabilis</name>
    <dbReference type="NCBI Taxonomy" id="981085"/>
    <lineage>
        <taxon>Eukaryota</taxon>
        <taxon>Viridiplantae</taxon>
        <taxon>Streptophyta</taxon>
        <taxon>Embryophyta</taxon>
        <taxon>Tracheophyta</taxon>
        <taxon>Spermatophyta</taxon>
        <taxon>Magnoliopsida</taxon>
        <taxon>eudicotyledons</taxon>
        <taxon>Gunneridae</taxon>
        <taxon>Pentapetalae</taxon>
        <taxon>rosids</taxon>
        <taxon>fabids</taxon>
        <taxon>Rosales</taxon>
        <taxon>Moraceae</taxon>
        <taxon>Moreae</taxon>
        <taxon>Morus</taxon>
    </lineage>
</organism>
<dbReference type="InterPro" id="IPR050592">
    <property type="entry name" value="GDSL_lipolytic_enzyme"/>
</dbReference>
<dbReference type="Gene3D" id="3.40.50.1110">
    <property type="entry name" value="SGNH hydrolase"/>
    <property type="match status" value="1"/>
</dbReference>
<dbReference type="InterPro" id="IPR036514">
    <property type="entry name" value="SGNH_hydro_sf"/>
</dbReference>
<dbReference type="InterPro" id="IPR008265">
    <property type="entry name" value="Lipase_GDSL_AS"/>
</dbReference>
<name>W9SEC8_9ROSA</name>
<dbReference type="Pfam" id="PF00657">
    <property type="entry name" value="Lipase_GDSL"/>
    <property type="match status" value="1"/>
</dbReference>
<dbReference type="PROSITE" id="PS01098">
    <property type="entry name" value="LIPASE_GDSL_SER"/>
    <property type="match status" value="1"/>
</dbReference>
<gene>
    <name evidence="3" type="ORF">L484_011790</name>
</gene>
<dbReference type="CDD" id="cd01837">
    <property type="entry name" value="SGNH_plant_lipase_like"/>
    <property type="match status" value="1"/>
</dbReference>
<evidence type="ECO:0000256" key="1">
    <source>
        <dbReference type="ARBA" id="ARBA00008668"/>
    </source>
</evidence>
<evidence type="ECO:0000313" key="4">
    <source>
        <dbReference type="Proteomes" id="UP000030645"/>
    </source>
</evidence>
<dbReference type="eggNOG" id="KOG0017">
    <property type="taxonomic scope" value="Eukaryota"/>
</dbReference>
<dbReference type="AlphaFoldDB" id="W9SEC8"/>
<dbReference type="GO" id="GO:0006629">
    <property type="term" value="P:lipid metabolic process"/>
    <property type="evidence" value="ECO:0007669"/>
    <property type="project" value="InterPro"/>
</dbReference>
<dbReference type="FunFam" id="3.40.50.1110:FF:000003">
    <property type="entry name" value="GDSL esterase/lipase APG"/>
    <property type="match status" value="1"/>
</dbReference>
<feature type="chain" id="PRO_5004929102" evidence="2">
    <location>
        <begin position="29"/>
        <end position="363"/>
    </location>
</feature>
<dbReference type="KEGG" id="mnt:21395030"/>
<keyword evidence="4" id="KW-1185">Reference proteome</keyword>
<proteinExistence type="inferred from homology"/>
<dbReference type="GO" id="GO:0016298">
    <property type="term" value="F:lipase activity"/>
    <property type="evidence" value="ECO:0007669"/>
    <property type="project" value="InterPro"/>
</dbReference>
<dbReference type="InterPro" id="IPR035669">
    <property type="entry name" value="SGNH_plant_lipase-like"/>
</dbReference>
<dbReference type="Proteomes" id="UP000030645">
    <property type="component" value="Unassembled WGS sequence"/>
</dbReference>
<accession>W9SEC8</accession>
<reference evidence="4" key="1">
    <citation type="submission" date="2013-01" db="EMBL/GenBank/DDBJ databases">
        <title>Draft Genome Sequence of a Mulberry Tree, Morus notabilis C.K. Schneid.</title>
        <authorList>
            <person name="He N."/>
            <person name="Zhao S."/>
        </authorList>
    </citation>
    <scope>NUCLEOTIDE SEQUENCE</scope>
</reference>
<dbReference type="STRING" id="981085.W9SEC8"/>
<feature type="signal peptide" evidence="2">
    <location>
        <begin position="1"/>
        <end position="28"/>
    </location>
</feature>
<sequence>MDFQRLISLMASSSLFCLVLSLPNFAYGQYLTDRVPALFIFGDSVVDAGNNNELLTIIKANFPPYGRDFMNQRATGRFTNGQLVTDIIARRIGFPRYQAAYLSEEAEAENLLIGANFASAASGYYDATADLFLAIPLSKQLENYKEYQGKIVELIGAENASSLFSRGIHIVSTGSSDFLQNYYVNPVVNIPYRIDQFSNMLVQIYADFIEDLYGLGARRIGVTNLPPIGCLPAAMTLFGLGAGKDHECVEKLNRDAKLFNRKLNSTSELLKTRLPGLKLVLFDVYESLYTIIAGSSERGFSETRRGCCGTGLIETSVLCNDLSLGTCANATEYVFWDGFHPSEAANKFIVDDLISAAYSLVYN</sequence>
<evidence type="ECO:0000313" key="3">
    <source>
        <dbReference type="EMBL" id="EXC24924.1"/>
    </source>
</evidence>
<evidence type="ECO:0000256" key="2">
    <source>
        <dbReference type="SAM" id="SignalP"/>
    </source>
</evidence>
<dbReference type="EMBL" id="KE346037">
    <property type="protein sequence ID" value="EXC24924.1"/>
    <property type="molecule type" value="Genomic_DNA"/>
</dbReference>
<keyword evidence="2" id="KW-0732">Signal</keyword>